<accession>A0A2S6GKH5</accession>
<evidence type="ECO:0000313" key="2">
    <source>
        <dbReference type="Proteomes" id="UP000238071"/>
    </source>
</evidence>
<proteinExistence type="predicted"/>
<dbReference type="RefSeq" id="WP_104425142.1">
    <property type="nucleotide sequence ID" value="NZ_PTIY01000019.1"/>
</dbReference>
<sequence>MTISTIFFDESDNTGAYLLDANQPIFTLASVDYNPDECSGLLFLVSSHQASEAKFRSLQGSEAGRRKILDFVSSPIHSEKRVKTMIVHKRFNAVTQLVDIIKETLMRRDGIDIYKNGGNIVLANLHWYLTPHFCGEQQFNDFLGCFVEMVRSQSNESKSKFFTSAKVLYDNCTDEDHKSMLAPYIYAEHFIDDILNGIDKTYHIDPAISSFFCHLTEWGKQLNEPPIVIYDESKPITASQPIFMKMMDSSIPPEIIGYGQRKFEFPLKIKEIRPGISKQYPALQVADLIAGATRYYYSAFFRNEDDPFAIKLKDAGIERFVFGAIGPRDLEHFVPDDLKTSDNDINPADYMTKFCS</sequence>
<dbReference type="AlphaFoldDB" id="A0A2S6GKH5"/>
<dbReference type="InterPro" id="IPR024524">
    <property type="entry name" value="DUF3800"/>
</dbReference>
<gene>
    <name evidence="1" type="ORF">B0F88_1192</name>
</gene>
<evidence type="ECO:0008006" key="3">
    <source>
        <dbReference type="Google" id="ProtNLM"/>
    </source>
</evidence>
<organism evidence="1 2">
    <name type="scientific">Methylobacter tundripaludum</name>
    <dbReference type="NCBI Taxonomy" id="173365"/>
    <lineage>
        <taxon>Bacteria</taxon>
        <taxon>Pseudomonadati</taxon>
        <taxon>Pseudomonadota</taxon>
        <taxon>Gammaproteobacteria</taxon>
        <taxon>Methylococcales</taxon>
        <taxon>Methylococcaceae</taxon>
        <taxon>Methylobacter</taxon>
    </lineage>
</organism>
<dbReference type="Proteomes" id="UP000238071">
    <property type="component" value="Unassembled WGS sequence"/>
</dbReference>
<keyword evidence="2" id="KW-1185">Reference proteome</keyword>
<dbReference type="Pfam" id="PF12686">
    <property type="entry name" value="DUF3800"/>
    <property type="match status" value="1"/>
</dbReference>
<reference evidence="1 2" key="1">
    <citation type="submission" date="2018-02" db="EMBL/GenBank/DDBJ databases">
        <title>Subsurface microbial communities from deep shales in Ohio and West Virginia, USA.</title>
        <authorList>
            <person name="Wrighton K."/>
        </authorList>
    </citation>
    <scope>NUCLEOTIDE SEQUENCE [LARGE SCALE GENOMIC DNA]</scope>
    <source>
        <strain evidence="1 2">OWC-G53F</strain>
    </source>
</reference>
<name>A0A2S6GKH5_9GAMM</name>
<dbReference type="EMBL" id="PTIY01000019">
    <property type="protein sequence ID" value="PPK65700.1"/>
    <property type="molecule type" value="Genomic_DNA"/>
</dbReference>
<evidence type="ECO:0000313" key="1">
    <source>
        <dbReference type="EMBL" id="PPK65700.1"/>
    </source>
</evidence>
<comment type="caution">
    <text evidence="1">The sequence shown here is derived from an EMBL/GenBank/DDBJ whole genome shotgun (WGS) entry which is preliminary data.</text>
</comment>
<protein>
    <recommendedName>
        <fullName evidence="3">DUF3800 domain-containing protein</fullName>
    </recommendedName>
</protein>
<dbReference type="OrthoDB" id="4071750at2"/>